<feature type="transmembrane region" description="Helical" evidence="7">
    <location>
        <begin position="121"/>
        <end position="146"/>
    </location>
</feature>
<keyword evidence="6 7" id="KW-0472">Membrane</keyword>
<dbReference type="EMBL" id="VDUX01000003">
    <property type="protein sequence ID" value="TXL61506.1"/>
    <property type="molecule type" value="Genomic_DNA"/>
</dbReference>
<dbReference type="Proteomes" id="UP000321571">
    <property type="component" value="Unassembled WGS sequence"/>
</dbReference>
<dbReference type="GO" id="GO:0055085">
    <property type="term" value="P:transmembrane transport"/>
    <property type="evidence" value="ECO:0007669"/>
    <property type="project" value="InterPro"/>
</dbReference>
<sequence>MSSSVRARLTAAGIAFVVGFVVANYGILRVPGRDQWLWLAIAVVLMLTGAIGVIIADTRRRISIWAVLGLETLAFFTVIPLLWMFTLATTPEGQVARSLLPTDVSWSVFGDVWDADVLRRAVITSVLVALVATAVSLLVAAPAVYAMVRRRARGRRVLYVYAVAVLLAPLVALAGPFGDQLRAFGWYDHRLALVLPTLMLTLPLALWLGVTLMRDVPWSLDDALRADGAGRRQRLRWFVLPNVAPAVLAVTLLVLLAACNDALIGATLTGSDRSRTLPATLLLAADQLENPTAQLAAAGLLWLVPALLVLLALPRRTLRLLGRTYP</sequence>
<evidence type="ECO:0000313" key="10">
    <source>
        <dbReference type="Proteomes" id="UP000321571"/>
    </source>
</evidence>
<dbReference type="PROSITE" id="PS50928">
    <property type="entry name" value="ABC_TM1"/>
    <property type="match status" value="1"/>
</dbReference>
<dbReference type="InterPro" id="IPR050901">
    <property type="entry name" value="BP-dep_ABC_trans_perm"/>
</dbReference>
<feature type="transmembrane region" description="Helical" evidence="7">
    <location>
        <begin position="235"/>
        <end position="258"/>
    </location>
</feature>
<keyword evidence="5 7" id="KW-1133">Transmembrane helix</keyword>
<dbReference type="GO" id="GO:0005886">
    <property type="term" value="C:plasma membrane"/>
    <property type="evidence" value="ECO:0007669"/>
    <property type="project" value="UniProtKB-SubCell"/>
</dbReference>
<accession>A0A5C8NK81</accession>
<keyword evidence="2 7" id="KW-0813">Transport</keyword>
<organism evidence="9 10">
    <name type="scientific">Aeromicrobium terrae</name>
    <dbReference type="NCBI Taxonomy" id="2498846"/>
    <lineage>
        <taxon>Bacteria</taxon>
        <taxon>Bacillati</taxon>
        <taxon>Actinomycetota</taxon>
        <taxon>Actinomycetes</taxon>
        <taxon>Propionibacteriales</taxon>
        <taxon>Nocardioidaceae</taxon>
        <taxon>Aeromicrobium</taxon>
    </lineage>
</organism>
<evidence type="ECO:0000256" key="5">
    <source>
        <dbReference type="ARBA" id="ARBA00022989"/>
    </source>
</evidence>
<name>A0A5C8NK81_9ACTN</name>
<evidence type="ECO:0000256" key="2">
    <source>
        <dbReference type="ARBA" id="ARBA00022448"/>
    </source>
</evidence>
<evidence type="ECO:0000256" key="7">
    <source>
        <dbReference type="RuleBase" id="RU363032"/>
    </source>
</evidence>
<gene>
    <name evidence="9" type="ORF">FHP06_08780</name>
</gene>
<keyword evidence="3" id="KW-1003">Cell membrane</keyword>
<dbReference type="RefSeq" id="WP_147685841.1">
    <property type="nucleotide sequence ID" value="NZ_VDUX01000003.1"/>
</dbReference>
<evidence type="ECO:0000313" key="9">
    <source>
        <dbReference type="EMBL" id="TXL61506.1"/>
    </source>
</evidence>
<dbReference type="PANTHER" id="PTHR32243:SF18">
    <property type="entry name" value="INNER MEMBRANE ABC TRANSPORTER PERMEASE PROTEIN YCJP"/>
    <property type="match status" value="1"/>
</dbReference>
<reference evidence="9 10" key="1">
    <citation type="submission" date="2019-06" db="EMBL/GenBank/DDBJ databases">
        <title>Aeromicrobium sp. nov., isolated from a maize field.</title>
        <authorList>
            <person name="Lin S.-Y."/>
            <person name="Tsai C.-F."/>
            <person name="Young C.-C."/>
        </authorList>
    </citation>
    <scope>NUCLEOTIDE SEQUENCE [LARGE SCALE GENOMIC DNA]</scope>
    <source>
        <strain evidence="9 10">CC-CFT486</strain>
    </source>
</reference>
<dbReference type="InterPro" id="IPR035906">
    <property type="entry name" value="MetI-like_sf"/>
</dbReference>
<feature type="transmembrane region" description="Helical" evidence="7">
    <location>
        <begin position="12"/>
        <end position="30"/>
    </location>
</feature>
<evidence type="ECO:0000259" key="8">
    <source>
        <dbReference type="PROSITE" id="PS50928"/>
    </source>
</evidence>
<feature type="transmembrane region" description="Helical" evidence="7">
    <location>
        <begin position="158"/>
        <end position="178"/>
    </location>
</feature>
<dbReference type="SUPFAM" id="SSF161098">
    <property type="entry name" value="MetI-like"/>
    <property type="match status" value="1"/>
</dbReference>
<comment type="caution">
    <text evidence="9">The sequence shown here is derived from an EMBL/GenBank/DDBJ whole genome shotgun (WGS) entry which is preliminary data.</text>
</comment>
<evidence type="ECO:0000256" key="6">
    <source>
        <dbReference type="ARBA" id="ARBA00023136"/>
    </source>
</evidence>
<keyword evidence="4 7" id="KW-0812">Transmembrane</keyword>
<evidence type="ECO:0000256" key="3">
    <source>
        <dbReference type="ARBA" id="ARBA00022475"/>
    </source>
</evidence>
<feature type="domain" description="ABC transmembrane type-1" evidence="8">
    <location>
        <begin position="122"/>
        <end position="313"/>
    </location>
</feature>
<feature type="transmembrane region" description="Helical" evidence="7">
    <location>
        <begin position="190"/>
        <end position="214"/>
    </location>
</feature>
<dbReference type="AlphaFoldDB" id="A0A5C8NK81"/>
<dbReference type="Gene3D" id="1.10.3720.10">
    <property type="entry name" value="MetI-like"/>
    <property type="match status" value="1"/>
</dbReference>
<comment type="subcellular location">
    <subcellularLocation>
        <location evidence="1 7">Cell membrane</location>
        <topology evidence="1 7">Multi-pass membrane protein</topology>
    </subcellularLocation>
</comment>
<feature type="transmembrane region" description="Helical" evidence="7">
    <location>
        <begin position="62"/>
        <end position="85"/>
    </location>
</feature>
<dbReference type="Pfam" id="PF00528">
    <property type="entry name" value="BPD_transp_1"/>
    <property type="match status" value="1"/>
</dbReference>
<feature type="transmembrane region" description="Helical" evidence="7">
    <location>
        <begin position="293"/>
        <end position="313"/>
    </location>
</feature>
<dbReference type="PANTHER" id="PTHR32243">
    <property type="entry name" value="MALTOSE TRANSPORT SYSTEM PERMEASE-RELATED"/>
    <property type="match status" value="1"/>
</dbReference>
<dbReference type="OrthoDB" id="3743035at2"/>
<keyword evidence="10" id="KW-1185">Reference proteome</keyword>
<protein>
    <submittedName>
        <fullName evidence="9">Carbohydrate ABC transporter permease</fullName>
    </submittedName>
</protein>
<evidence type="ECO:0000256" key="4">
    <source>
        <dbReference type="ARBA" id="ARBA00022692"/>
    </source>
</evidence>
<evidence type="ECO:0000256" key="1">
    <source>
        <dbReference type="ARBA" id="ARBA00004651"/>
    </source>
</evidence>
<dbReference type="InterPro" id="IPR000515">
    <property type="entry name" value="MetI-like"/>
</dbReference>
<comment type="similarity">
    <text evidence="7">Belongs to the binding-protein-dependent transport system permease family.</text>
</comment>
<feature type="transmembrane region" description="Helical" evidence="7">
    <location>
        <begin position="36"/>
        <end position="55"/>
    </location>
</feature>
<proteinExistence type="inferred from homology"/>